<reference evidence="1" key="2">
    <citation type="journal article" date="2015" name="Data Brief">
        <title>Shoot transcriptome of the giant reed, Arundo donax.</title>
        <authorList>
            <person name="Barrero R.A."/>
            <person name="Guerrero F.D."/>
            <person name="Moolhuijzen P."/>
            <person name="Goolsby J.A."/>
            <person name="Tidwell J."/>
            <person name="Bellgard S.E."/>
            <person name="Bellgard M.I."/>
        </authorList>
    </citation>
    <scope>NUCLEOTIDE SEQUENCE</scope>
    <source>
        <tissue evidence="1">Shoot tissue taken approximately 20 cm above the soil surface</tissue>
    </source>
</reference>
<evidence type="ECO:0000313" key="1">
    <source>
        <dbReference type="EMBL" id="JAE30603.1"/>
    </source>
</evidence>
<sequence>MFGASRNLDEVQIIGIKANGHDFKIKVLTKESN</sequence>
<dbReference type="AlphaFoldDB" id="A0A0A9HCL1"/>
<organism evidence="1">
    <name type="scientific">Arundo donax</name>
    <name type="common">Giant reed</name>
    <name type="synonym">Donax arundinaceus</name>
    <dbReference type="NCBI Taxonomy" id="35708"/>
    <lineage>
        <taxon>Eukaryota</taxon>
        <taxon>Viridiplantae</taxon>
        <taxon>Streptophyta</taxon>
        <taxon>Embryophyta</taxon>
        <taxon>Tracheophyta</taxon>
        <taxon>Spermatophyta</taxon>
        <taxon>Magnoliopsida</taxon>
        <taxon>Liliopsida</taxon>
        <taxon>Poales</taxon>
        <taxon>Poaceae</taxon>
        <taxon>PACMAD clade</taxon>
        <taxon>Arundinoideae</taxon>
        <taxon>Arundineae</taxon>
        <taxon>Arundo</taxon>
    </lineage>
</organism>
<protein>
    <submittedName>
        <fullName evidence="1">Uncharacterized protein</fullName>
    </submittedName>
</protein>
<accession>A0A0A9HCL1</accession>
<dbReference type="EMBL" id="GBRH01167293">
    <property type="protein sequence ID" value="JAE30603.1"/>
    <property type="molecule type" value="Transcribed_RNA"/>
</dbReference>
<name>A0A0A9HCL1_ARUDO</name>
<proteinExistence type="predicted"/>
<reference evidence="1" key="1">
    <citation type="submission" date="2014-09" db="EMBL/GenBank/DDBJ databases">
        <authorList>
            <person name="Magalhaes I.L.F."/>
            <person name="Oliveira U."/>
            <person name="Santos F.R."/>
            <person name="Vidigal T.H.D.A."/>
            <person name="Brescovit A.D."/>
            <person name="Santos A.J."/>
        </authorList>
    </citation>
    <scope>NUCLEOTIDE SEQUENCE</scope>
    <source>
        <tissue evidence="1">Shoot tissue taken approximately 20 cm above the soil surface</tissue>
    </source>
</reference>